<dbReference type="GO" id="GO:0046872">
    <property type="term" value="F:metal ion binding"/>
    <property type="evidence" value="ECO:0007669"/>
    <property type="project" value="UniProtKB-KW"/>
</dbReference>
<feature type="compositionally biased region" description="Low complexity" evidence="7">
    <location>
        <begin position="1"/>
        <end position="14"/>
    </location>
</feature>
<comment type="similarity">
    <text evidence="2">Belongs to the metallo-dependent hydrolases superfamily. Adenosine and AMP deaminases family.</text>
</comment>
<accession>A0A0B0DED3</accession>
<feature type="domain" description="Adenosine deaminase" evidence="8">
    <location>
        <begin position="26"/>
        <end position="175"/>
    </location>
</feature>
<reference evidence="9 10" key="1">
    <citation type="submission" date="2014-09" db="EMBL/GenBank/DDBJ databases">
        <title>High-quality draft genome sequence of Kocuria marina SO9-6, an actinobacterium isolated from a copper mine.</title>
        <authorList>
            <person name="Castro D.B."/>
            <person name="Pereira L.B."/>
            <person name="Silva M.V."/>
            <person name="Silva B.P."/>
            <person name="Zanardi B.R."/>
            <person name="Carlos C."/>
            <person name="Belgini D.R."/>
            <person name="Limache E.G."/>
            <person name="Lacerda G.V."/>
            <person name="Nery M.B."/>
            <person name="Gomes M.B."/>
            <person name="Souza S."/>
            <person name="Silva T.M."/>
            <person name="Rodrigues V.D."/>
            <person name="Paulino L.C."/>
            <person name="Vicentini R."/>
            <person name="Ferraz L.F."/>
            <person name="Ottoboni L.M."/>
        </authorList>
    </citation>
    <scope>NUCLEOTIDE SEQUENCE [LARGE SCALE GENOMIC DNA]</scope>
    <source>
        <strain evidence="9 10">SO9-6</strain>
    </source>
</reference>
<name>A0A0B0DED3_9MICC</name>
<evidence type="ECO:0000313" key="9">
    <source>
        <dbReference type="EMBL" id="KHE74522.1"/>
    </source>
</evidence>
<proteinExistence type="inferred from homology"/>
<evidence type="ECO:0000256" key="1">
    <source>
        <dbReference type="ARBA" id="ARBA00001947"/>
    </source>
</evidence>
<feature type="domain" description="Adenosine deaminase" evidence="8">
    <location>
        <begin position="207"/>
        <end position="378"/>
    </location>
</feature>
<dbReference type="Proteomes" id="UP000030664">
    <property type="component" value="Unassembled WGS sequence"/>
</dbReference>
<dbReference type="RefSeq" id="WP_035963728.1">
    <property type="nucleotide sequence ID" value="NZ_JROM01000021.1"/>
</dbReference>
<dbReference type="STRING" id="223184.AS25_06945"/>
<dbReference type="eggNOG" id="COG1816">
    <property type="taxonomic scope" value="Bacteria"/>
</dbReference>
<dbReference type="AlphaFoldDB" id="A0A0B0DED3"/>
<evidence type="ECO:0000256" key="3">
    <source>
        <dbReference type="ARBA" id="ARBA00012784"/>
    </source>
</evidence>
<keyword evidence="4" id="KW-0479">Metal-binding</keyword>
<dbReference type="Pfam" id="PF00962">
    <property type="entry name" value="A_deaminase"/>
    <property type="match status" value="2"/>
</dbReference>
<dbReference type="EC" id="3.5.4.4" evidence="3"/>
<keyword evidence="5" id="KW-0378">Hydrolase</keyword>
<organism evidence="9 10">
    <name type="scientific">Kocuria marina</name>
    <dbReference type="NCBI Taxonomy" id="223184"/>
    <lineage>
        <taxon>Bacteria</taxon>
        <taxon>Bacillati</taxon>
        <taxon>Actinomycetota</taxon>
        <taxon>Actinomycetes</taxon>
        <taxon>Micrococcales</taxon>
        <taxon>Micrococcaceae</taxon>
        <taxon>Kocuria</taxon>
    </lineage>
</organism>
<comment type="caution">
    <text evidence="9">The sequence shown here is derived from an EMBL/GenBank/DDBJ whole genome shotgun (WGS) entry which is preliminary data.</text>
</comment>
<dbReference type="InterPro" id="IPR001365">
    <property type="entry name" value="A_deaminase_dom"/>
</dbReference>
<dbReference type="PANTHER" id="PTHR11409:SF43">
    <property type="entry name" value="ADENOSINE DEAMINASE"/>
    <property type="match status" value="1"/>
</dbReference>
<dbReference type="SUPFAM" id="SSF51556">
    <property type="entry name" value="Metallo-dependent hydrolases"/>
    <property type="match status" value="1"/>
</dbReference>
<dbReference type="GO" id="GO:0043103">
    <property type="term" value="P:hypoxanthine salvage"/>
    <property type="evidence" value="ECO:0007669"/>
    <property type="project" value="TreeGrafter"/>
</dbReference>
<evidence type="ECO:0000256" key="2">
    <source>
        <dbReference type="ARBA" id="ARBA00006676"/>
    </source>
</evidence>
<feature type="region of interest" description="Disordered" evidence="7">
    <location>
        <begin position="1"/>
        <end position="20"/>
    </location>
</feature>
<evidence type="ECO:0000256" key="5">
    <source>
        <dbReference type="ARBA" id="ARBA00022801"/>
    </source>
</evidence>
<dbReference type="GO" id="GO:0046103">
    <property type="term" value="P:inosine biosynthetic process"/>
    <property type="evidence" value="ECO:0007669"/>
    <property type="project" value="TreeGrafter"/>
</dbReference>
<sequence length="391" mass="41545">MTTRTTPEAPARTTDGGLGPHRRICLHDHLDGALRPATIIDLAAGIGHELPATDPTALGRWFRDSANSGSLERYLETFAHTVAVTQTADALRRVAREYVADCAADGIVHAEVRWAPEQHVAGGLTLDAAVDAVQAGLAEGVAEVKAAGGHLSVVQILCAMRHLDRSLEIAELVVRRVRAAASDHAASDHAASDTTTAHGGVPGEPEPGSVVAFDLAGPERGFPASDHRAALDLLAENFIPVTLHAGEADGAGSMADALTAGRALRLGHGVRLLDEDPDAQSPLSRWIRDRRIALEVCPCSNLQTGASAVWGEDIAHHPATRLLRHGFAVTISPDNRLMSDTSVGNELELLREQAGWDEADLVAVQRNAARAAFVPRVYQEWLERHVTGEDA</sequence>
<dbReference type="EMBL" id="JROM01000021">
    <property type="protein sequence ID" value="KHE74522.1"/>
    <property type="molecule type" value="Genomic_DNA"/>
</dbReference>
<evidence type="ECO:0000256" key="7">
    <source>
        <dbReference type="SAM" id="MobiDB-lite"/>
    </source>
</evidence>
<dbReference type="GO" id="GO:0004000">
    <property type="term" value="F:adenosine deaminase activity"/>
    <property type="evidence" value="ECO:0007669"/>
    <property type="project" value="TreeGrafter"/>
</dbReference>
<dbReference type="PANTHER" id="PTHR11409">
    <property type="entry name" value="ADENOSINE DEAMINASE"/>
    <property type="match status" value="1"/>
</dbReference>
<dbReference type="GO" id="GO:0005829">
    <property type="term" value="C:cytosol"/>
    <property type="evidence" value="ECO:0007669"/>
    <property type="project" value="TreeGrafter"/>
</dbReference>
<evidence type="ECO:0000259" key="8">
    <source>
        <dbReference type="Pfam" id="PF00962"/>
    </source>
</evidence>
<dbReference type="GO" id="GO:0006154">
    <property type="term" value="P:adenosine catabolic process"/>
    <property type="evidence" value="ECO:0007669"/>
    <property type="project" value="TreeGrafter"/>
</dbReference>
<comment type="cofactor">
    <cofactor evidence="1">
        <name>Zn(2+)</name>
        <dbReference type="ChEBI" id="CHEBI:29105"/>
    </cofactor>
</comment>
<evidence type="ECO:0000256" key="4">
    <source>
        <dbReference type="ARBA" id="ARBA00022723"/>
    </source>
</evidence>
<evidence type="ECO:0000313" key="10">
    <source>
        <dbReference type="Proteomes" id="UP000030664"/>
    </source>
</evidence>
<evidence type="ECO:0000256" key="6">
    <source>
        <dbReference type="ARBA" id="ARBA00022833"/>
    </source>
</evidence>
<feature type="region of interest" description="Disordered" evidence="7">
    <location>
        <begin position="184"/>
        <end position="205"/>
    </location>
</feature>
<keyword evidence="6" id="KW-0862">Zinc</keyword>
<protein>
    <recommendedName>
        <fullName evidence="3">adenosine deaminase</fullName>
        <ecNumber evidence="3">3.5.4.4</ecNumber>
    </recommendedName>
</protein>
<dbReference type="InterPro" id="IPR032466">
    <property type="entry name" value="Metal_Hydrolase"/>
</dbReference>
<dbReference type="Gene3D" id="3.20.20.140">
    <property type="entry name" value="Metal-dependent hydrolases"/>
    <property type="match status" value="1"/>
</dbReference>
<dbReference type="NCBIfam" id="NF006847">
    <property type="entry name" value="PRK09358.1-2"/>
    <property type="match status" value="1"/>
</dbReference>
<gene>
    <name evidence="9" type="ORF">AS25_06945</name>
</gene>
<dbReference type="InterPro" id="IPR006330">
    <property type="entry name" value="Ado/ade_deaminase"/>
</dbReference>